<reference evidence="3" key="1">
    <citation type="journal article" date="2014" name="Front. Microbiol.">
        <title>High frequency of phylogenetically diverse reductive dehalogenase-homologous genes in deep subseafloor sedimentary metagenomes.</title>
        <authorList>
            <person name="Kawai M."/>
            <person name="Futagami T."/>
            <person name="Toyoda A."/>
            <person name="Takaki Y."/>
            <person name="Nishi S."/>
            <person name="Hori S."/>
            <person name="Arai W."/>
            <person name="Tsubouchi T."/>
            <person name="Morono Y."/>
            <person name="Uchiyama I."/>
            <person name="Ito T."/>
            <person name="Fujiyama A."/>
            <person name="Inagaki F."/>
            <person name="Takami H."/>
        </authorList>
    </citation>
    <scope>NUCLEOTIDE SEQUENCE</scope>
    <source>
        <strain evidence="3">Expedition CK06-06</strain>
    </source>
</reference>
<dbReference type="InterPro" id="IPR018649">
    <property type="entry name" value="SHOCT"/>
</dbReference>
<dbReference type="Pfam" id="PF09851">
    <property type="entry name" value="SHOCT"/>
    <property type="match status" value="1"/>
</dbReference>
<feature type="transmembrane region" description="Helical" evidence="1">
    <location>
        <begin position="36"/>
        <end position="55"/>
    </location>
</feature>
<protein>
    <recommendedName>
        <fullName evidence="2">SHOCT domain-containing protein</fullName>
    </recommendedName>
</protein>
<feature type="domain" description="SHOCT" evidence="2">
    <location>
        <begin position="77"/>
        <end position="104"/>
    </location>
</feature>
<keyword evidence="1" id="KW-0472">Membrane</keyword>
<evidence type="ECO:0000256" key="1">
    <source>
        <dbReference type="SAM" id="Phobius"/>
    </source>
</evidence>
<sequence>MNEIGFTEEGAIIIWLILCFIVGAIGTNRKIGFWKGFFFSLLLSPVFGAIITFISPKKESVVVINQSKSESSLSVADELKKYQELKDAGTITEEEFKKIKERLLSKEA</sequence>
<dbReference type="AlphaFoldDB" id="X1LN92"/>
<accession>X1LN92</accession>
<name>X1LN92_9ZZZZ</name>
<proteinExistence type="predicted"/>
<organism evidence="3">
    <name type="scientific">marine sediment metagenome</name>
    <dbReference type="NCBI Taxonomy" id="412755"/>
    <lineage>
        <taxon>unclassified sequences</taxon>
        <taxon>metagenomes</taxon>
        <taxon>ecological metagenomes</taxon>
    </lineage>
</organism>
<comment type="caution">
    <text evidence="3">The sequence shown here is derived from an EMBL/GenBank/DDBJ whole genome shotgun (WGS) entry which is preliminary data.</text>
</comment>
<keyword evidence="1" id="KW-0812">Transmembrane</keyword>
<feature type="transmembrane region" description="Helical" evidence="1">
    <location>
        <begin position="12"/>
        <end position="29"/>
    </location>
</feature>
<evidence type="ECO:0000259" key="2">
    <source>
        <dbReference type="Pfam" id="PF09851"/>
    </source>
</evidence>
<dbReference type="EMBL" id="BARV01007389">
    <property type="protein sequence ID" value="GAI07301.1"/>
    <property type="molecule type" value="Genomic_DNA"/>
</dbReference>
<gene>
    <name evidence="3" type="ORF">S06H3_15053</name>
</gene>
<keyword evidence="1" id="KW-1133">Transmembrane helix</keyword>
<evidence type="ECO:0000313" key="3">
    <source>
        <dbReference type="EMBL" id="GAI07301.1"/>
    </source>
</evidence>